<feature type="compositionally biased region" description="Acidic residues" evidence="1">
    <location>
        <begin position="100"/>
        <end position="110"/>
    </location>
</feature>
<organism evidence="2 3">
    <name type="scientific">Cladophialophora chaetospira</name>
    <dbReference type="NCBI Taxonomy" id="386627"/>
    <lineage>
        <taxon>Eukaryota</taxon>
        <taxon>Fungi</taxon>
        <taxon>Dikarya</taxon>
        <taxon>Ascomycota</taxon>
        <taxon>Pezizomycotina</taxon>
        <taxon>Eurotiomycetes</taxon>
        <taxon>Chaetothyriomycetidae</taxon>
        <taxon>Chaetothyriales</taxon>
        <taxon>Herpotrichiellaceae</taxon>
        <taxon>Cladophialophora</taxon>
    </lineage>
</organism>
<name>A0AA38XIL8_9EURO</name>
<feature type="region of interest" description="Disordered" evidence="1">
    <location>
        <begin position="21"/>
        <end position="113"/>
    </location>
</feature>
<comment type="caution">
    <text evidence="2">The sequence shown here is derived from an EMBL/GenBank/DDBJ whole genome shotgun (WGS) entry which is preliminary data.</text>
</comment>
<evidence type="ECO:0000256" key="1">
    <source>
        <dbReference type="SAM" id="MobiDB-lite"/>
    </source>
</evidence>
<sequence>MQRVGYLSSSESSLKEIVADNQIEVHPITGPPKFIDQSPSSASTAMPQQNSEENPEEANGGESDVSYGEAKDPEHDVGQWTDDDSEHSVDEYHDDGYSDGADDYNDDGDARDEFIQEQSCVSDETDDEQPYSIIDFQISIMRLLDSYCEQMNEDPLRKKWDDLDRILVSLTMDALRKRRELKTIRTAENLRAALNREESDETF</sequence>
<evidence type="ECO:0000313" key="2">
    <source>
        <dbReference type="EMBL" id="KAJ9614053.1"/>
    </source>
</evidence>
<keyword evidence="3" id="KW-1185">Reference proteome</keyword>
<feature type="compositionally biased region" description="Basic and acidic residues" evidence="1">
    <location>
        <begin position="86"/>
        <end position="96"/>
    </location>
</feature>
<evidence type="ECO:0000313" key="3">
    <source>
        <dbReference type="Proteomes" id="UP001172673"/>
    </source>
</evidence>
<protein>
    <submittedName>
        <fullName evidence="2">Uncharacterized protein</fullName>
    </submittedName>
</protein>
<reference evidence="2" key="1">
    <citation type="submission" date="2022-10" db="EMBL/GenBank/DDBJ databases">
        <title>Culturing micro-colonial fungi from biological soil crusts in the Mojave desert and describing Neophaeococcomyces mojavensis, and introducing the new genera and species Taxawa tesnikishii.</title>
        <authorList>
            <person name="Kurbessoian T."/>
            <person name="Stajich J.E."/>
        </authorList>
    </citation>
    <scope>NUCLEOTIDE SEQUENCE</scope>
    <source>
        <strain evidence="2">TK_41</strain>
    </source>
</reference>
<accession>A0AA38XIL8</accession>
<dbReference type="EMBL" id="JAPDRK010000003">
    <property type="protein sequence ID" value="KAJ9614053.1"/>
    <property type="molecule type" value="Genomic_DNA"/>
</dbReference>
<feature type="compositionally biased region" description="Polar residues" evidence="1">
    <location>
        <begin position="37"/>
        <end position="52"/>
    </location>
</feature>
<proteinExistence type="predicted"/>
<dbReference type="AlphaFoldDB" id="A0AA38XIL8"/>
<dbReference type="Proteomes" id="UP001172673">
    <property type="component" value="Unassembled WGS sequence"/>
</dbReference>
<gene>
    <name evidence="2" type="ORF">H2200_002189</name>
</gene>